<proteinExistence type="predicted"/>
<dbReference type="EMBL" id="ML119646">
    <property type="protein sequence ID" value="RPA87705.1"/>
    <property type="molecule type" value="Genomic_DNA"/>
</dbReference>
<reference evidence="2 3" key="1">
    <citation type="journal article" date="2018" name="Nat. Ecol. Evol.">
        <title>Pezizomycetes genomes reveal the molecular basis of ectomycorrhizal truffle lifestyle.</title>
        <authorList>
            <person name="Murat C."/>
            <person name="Payen T."/>
            <person name="Noel B."/>
            <person name="Kuo A."/>
            <person name="Morin E."/>
            <person name="Chen J."/>
            <person name="Kohler A."/>
            <person name="Krizsan K."/>
            <person name="Balestrini R."/>
            <person name="Da Silva C."/>
            <person name="Montanini B."/>
            <person name="Hainaut M."/>
            <person name="Levati E."/>
            <person name="Barry K.W."/>
            <person name="Belfiori B."/>
            <person name="Cichocki N."/>
            <person name="Clum A."/>
            <person name="Dockter R.B."/>
            <person name="Fauchery L."/>
            <person name="Guy J."/>
            <person name="Iotti M."/>
            <person name="Le Tacon F."/>
            <person name="Lindquist E.A."/>
            <person name="Lipzen A."/>
            <person name="Malagnac F."/>
            <person name="Mello A."/>
            <person name="Molinier V."/>
            <person name="Miyauchi S."/>
            <person name="Poulain J."/>
            <person name="Riccioni C."/>
            <person name="Rubini A."/>
            <person name="Sitrit Y."/>
            <person name="Splivallo R."/>
            <person name="Traeger S."/>
            <person name="Wang M."/>
            <person name="Zifcakova L."/>
            <person name="Wipf D."/>
            <person name="Zambonelli A."/>
            <person name="Paolocci F."/>
            <person name="Nowrousian M."/>
            <person name="Ottonello S."/>
            <person name="Baldrian P."/>
            <person name="Spatafora J.W."/>
            <person name="Henrissat B."/>
            <person name="Nagy L.G."/>
            <person name="Aury J.M."/>
            <person name="Wincker P."/>
            <person name="Grigoriev I.V."/>
            <person name="Bonfante P."/>
            <person name="Martin F.M."/>
        </authorList>
    </citation>
    <scope>NUCLEOTIDE SEQUENCE [LARGE SCALE GENOMIC DNA]</scope>
    <source>
        <strain evidence="2 3">RN42</strain>
    </source>
</reference>
<evidence type="ECO:0000256" key="1">
    <source>
        <dbReference type="SAM" id="MobiDB-lite"/>
    </source>
</evidence>
<name>A0A3N4IPP8_ASCIM</name>
<protein>
    <submittedName>
        <fullName evidence="2">Uncharacterized protein</fullName>
    </submittedName>
</protein>
<dbReference type="AlphaFoldDB" id="A0A3N4IPP8"/>
<dbReference type="Proteomes" id="UP000275078">
    <property type="component" value="Unassembled WGS sequence"/>
</dbReference>
<evidence type="ECO:0000313" key="2">
    <source>
        <dbReference type="EMBL" id="RPA87705.1"/>
    </source>
</evidence>
<feature type="region of interest" description="Disordered" evidence="1">
    <location>
        <begin position="6"/>
        <end position="25"/>
    </location>
</feature>
<keyword evidence="3" id="KW-1185">Reference proteome</keyword>
<sequence length="181" mass="20329">MITILQTSKQSAAQPSPPVISSPKKANKQQLLISRLLIKPMLPCKCIRAVRIGRFGTKKTAIPGRNLPTTQNLKEDGSLRLWDSATSLMAAESPQDQWNSYPYRSSVSKVAVVFDLCRASHFSEKLDRYPGCYARSRRQTLASIDEADSCWNSTKQPPSGRIARYYFSNNDMVRAQKDFAI</sequence>
<gene>
    <name evidence="2" type="ORF">BJ508DRAFT_300945</name>
</gene>
<evidence type="ECO:0000313" key="3">
    <source>
        <dbReference type="Proteomes" id="UP000275078"/>
    </source>
</evidence>
<organism evidence="2 3">
    <name type="scientific">Ascobolus immersus RN42</name>
    <dbReference type="NCBI Taxonomy" id="1160509"/>
    <lineage>
        <taxon>Eukaryota</taxon>
        <taxon>Fungi</taxon>
        <taxon>Dikarya</taxon>
        <taxon>Ascomycota</taxon>
        <taxon>Pezizomycotina</taxon>
        <taxon>Pezizomycetes</taxon>
        <taxon>Pezizales</taxon>
        <taxon>Ascobolaceae</taxon>
        <taxon>Ascobolus</taxon>
    </lineage>
</organism>
<accession>A0A3N4IPP8</accession>